<keyword evidence="6" id="KW-1185">Reference proteome</keyword>
<dbReference type="InterPro" id="IPR000864">
    <property type="entry name" value="Prot_inh_pot1"/>
</dbReference>
<dbReference type="SUPFAM" id="SSF54654">
    <property type="entry name" value="CI-2 family of serine protease inhibitors"/>
    <property type="match status" value="1"/>
</dbReference>
<dbReference type="Pfam" id="PF00280">
    <property type="entry name" value="potato_inhibit"/>
    <property type="match status" value="1"/>
</dbReference>
<protein>
    <submittedName>
        <fullName evidence="5">Glu S.griseus protease inhibitor</fullName>
    </submittedName>
</protein>
<evidence type="ECO:0000313" key="6">
    <source>
        <dbReference type="Proteomes" id="UP000283530"/>
    </source>
</evidence>
<evidence type="ECO:0000256" key="2">
    <source>
        <dbReference type="ARBA" id="ARBA00022690"/>
    </source>
</evidence>
<evidence type="ECO:0000313" key="5">
    <source>
        <dbReference type="EMBL" id="RWR87887.1"/>
    </source>
</evidence>
<reference evidence="5 6" key="1">
    <citation type="journal article" date="2019" name="Nat. Plants">
        <title>Stout camphor tree genome fills gaps in understanding of flowering plant genome evolution.</title>
        <authorList>
            <person name="Chaw S.M."/>
            <person name="Liu Y.C."/>
            <person name="Wu Y.W."/>
            <person name="Wang H.Y."/>
            <person name="Lin C.I."/>
            <person name="Wu C.S."/>
            <person name="Ke H.M."/>
            <person name="Chang L.Y."/>
            <person name="Hsu C.Y."/>
            <person name="Yang H.T."/>
            <person name="Sudianto E."/>
            <person name="Hsu M.H."/>
            <person name="Wu K.P."/>
            <person name="Wang L.N."/>
            <person name="Leebens-Mack J.H."/>
            <person name="Tsai I.J."/>
        </authorList>
    </citation>
    <scope>NUCLEOTIDE SEQUENCE [LARGE SCALE GENOMIC DNA]</scope>
    <source>
        <strain evidence="6">cv. Chaw 1501</strain>
        <tissue evidence="5">Young leaves</tissue>
    </source>
</reference>
<dbReference type="AlphaFoldDB" id="A0A443PAU4"/>
<keyword evidence="2" id="KW-0646">Protease inhibitor</keyword>
<keyword evidence="3" id="KW-0722">Serine protease inhibitor</keyword>
<gene>
    <name evidence="5" type="ORF">CKAN_01684900</name>
</gene>
<dbReference type="PANTHER" id="PTHR33091:SF94">
    <property type="entry name" value="PROTEASE INHIBITOR PROTEIN"/>
    <property type="match status" value="1"/>
</dbReference>
<comment type="caution">
    <text evidence="5">The sequence shown here is derived from an EMBL/GenBank/DDBJ whole genome shotgun (WGS) entry which is preliminary data.</text>
</comment>
<dbReference type="InterPro" id="IPR036354">
    <property type="entry name" value="Prot_inh_pot1_sf"/>
</dbReference>
<dbReference type="PROSITE" id="PS00285">
    <property type="entry name" value="POTATO_INHIBITOR"/>
    <property type="match status" value="1"/>
</dbReference>
<organism evidence="5 6">
    <name type="scientific">Cinnamomum micranthum f. kanehirae</name>
    <dbReference type="NCBI Taxonomy" id="337451"/>
    <lineage>
        <taxon>Eukaryota</taxon>
        <taxon>Viridiplantae</taxon>
        <taxon>Streptophyta</taxon>
        <taxon>Embryophyta</taxon>
        <taxon>Tracheophyta</taxon>
        <taxon>Spermatophyta</taxon>
        <taxon>Magnoliopsida</taxon>
        <taxon>Magnoliidae</taxon>
        <taxon>Laurales</taxon>
        <taxon>Lauraceae</taxon>
        <taxon>Cinnamomum</taxon>
    </lineage>
</organism>
<dbReference type="PRINTS" id="PR00292">
    <property type="entry name" value="POTATOINHBTR"/>
</dbReference>
<feature type="region of interest" description="Disordered" evidence="4">
    <location>
        <begin position="131"/>
        <end position="182"/>
    </location>
</feature>
<dbReference type="GO" id="GO:0009611">
    <property type="term" value="P:response to wounding"/>
    <property type="evidence" value="ECO:0007669"/>
    <property type="project" value="InterPro"/>
</dbReference>
<dbReference type="GO" id="GO:0004867">
    <property type="term" value="F:serine-type endopeptidase inhibitor activity"/>
    <property type="evidence" value="ECO:0007669"/>
    <property type="project" value="UniProtKB-KW"/>
</dbReference>
<evidence type="ECO:0000256" key="1">
    <source>
        <dbReference type="ARBA" id="ARBA00008210"/>
    </source>
</evidence>
<dbReference type="Gene3D" id="3.30.10.10">
    <property type="entry name" value="Trypsin Inhibitor V, subunit A"/>
    <property type="match status" value="1"/>
</dbReference>
<evidence type="ECO:0000256" key="4">
    <source>
        <dbReference type="SAM" id="MobiDB-lite"/>
    </source>
</evidence>
<dbReference type="EMBL" id="QPKB01000006">
    <property type="protein sequence ID" value="RWR87887.1"/>
    <property type="molecule type" value="Genomic_DNA"/>
</dbReference>
<dbReference type="OrthoDB" id="10013825at2759"/>
<proteinExistence type="inferred from homology"/>
<dbReference type="Proteomes" id="UP000283530">
    <property type="component" value="Unassembled WGS sequence"/>
</dbReference>
<comment type="similarity">
    <text evidence="1">Belongs to the protease inhibitor I13 (potato type I serine protease inhibitor) family.</text>
</comment>
<sequence length="182" mass="20010">MASECTGKSVWPELLGVAGEVAKRTIEEENSLVTAQIVEEGTIITTDFRCDRVWVWVDETGIVTRVWDIVVEGYTGPTIVVDGQTKMKRKAQWTADAKTKSEVTVVVDLKNSVVMESVNVVVDDVGTSDYFSDDDEGMTFSPSSEQVMDKDVDSPSQPESENEKKMETTATEEPASRKTSSS</sequence>
<dbReference type="PANTHER" id="PTHR33091">
    <property type="entry name" value="PROTEIN, PUTATIVE, EXPRESSED-RELATED"/>
    <property type="match status" value="1"/>
</dbReference>
<accession>A0A443PAU4</accession>
<evidence type="ECO:0000256" key="3">
    <source>
        <dbReference type="ARBA" id="ARBA00022900"/>
    </source>
</evidence>
<name>A0A443PAU4_9MAGN</name>